<evidence type="ECO:0000256" key="2">
    <source>
        <dbReference type="PIRSR" id="PIRSR005962-1"/>
    </source>
</evidence>
<dbReference type="GO" id="GO:0071713">
    <property type="term" value="F:para-aminobenzoyl-glutamate hydrolase activity"/>
    <property type="evidence" value="ECO:0007669"/>
    <property type="project" value="TreeGrafter"/>
</dbReference>
<dbReference type="EMBL" id="DVMY01000039">
    <property type="protein sequence ID" value="HIU37063.1"/>
    <property type="molecule type" value="Genomic_DNA"/>
</dbReference>
<dbReference type="AlphaFoldDB" id="A0A9D1LDX8"/>
<dbReference type="GO" id="GO:0005737">
    <property type="term" value="C:cytoplasm"/>
    <property type="evidence" value="ECO:0007669"/>
    <property type="project" value="TreeGrafter"/>
</dbReference>
<reference evidence="4" key="2">
    <citation type="journal article" date="2021" name="PeerJ">
        <title>Extensive microbial diversity within the chicken gut microbiome revealed by metagenomics and culture.</title>
        <authorList>
            <person name="Gilroy R."/>
            <person name="Ravi A."/>
            <person name="Getino M."/>
            <person name="Pursley I."/>
            <person name="Horton D.L."/>
            <person name="Alikhan N.F."/>
            <person name="Baker D."/>
            <person name="Gharbi K."/>
            <person name="Hall N."/>
            <person name="Watson M."/>
            <person name="Adriaenssens E.M."/>
            <person name="Foster-Nyarko E."/>
            <person name="Jarju S."/>
            <person name="Secka A."/>
            <person name="Antonio M."/>
            <person name="Oren A."/>
            <person name="Chaudhuri R.R."/>
            <person name="La Ragione R."/>
            <person name="Hildebrand F."/>
            <person name="Pallen M.J."/>
        </authorList>
    </citation>
    <scope>NUCLEOTIDE SEQUENCE</scope>
    <source>
        <strain evidence="4">7463</strain>
    </source>
</reference>
<dbReference type="GO" id="GO:0046657">
    <property type="term" value="P:folic acid catabolic process"/>
    <property type="evidence" value="ECO:0007669"/>
    <property type="project" value="TreeGrafter"/>
</dbReference>
<accession>A0A9D1LDX8</accession>
<feature type="binding site" evidence="2">
    <location>
        <position position="142"/>
    </location>
    <ligand>
        <name>Mn(2+)</name>
        <dbReference type="ChEBI" id="CHEBI:29035"/>
        <label>2</label>
    </ligand>
</feature>
<organism evidence="4 5">
    <name type="scientific">Candidatus Aphodousia faecigallinarum</name>
    <dbReference type="NCBI Taxonomy" id="2840677"/>
    <lineage>
        <taxon>Bacteria</taxon>
        <taxon>Pseudomonadati</taxon>
        <taxon>Pseudomonadota</taxon>
        <taxon>Betaproteobacteria</taxon>
        <taxon>Burkholderiales</taxon>
        <taxon>Sutterellaceae</taxon>
        <taxon>Sutterellaceae incertae sedis</taxon>
        <taxon>Candidatus Aphodousia</taxon>
    </lineage>
</organism>
<keyword evidence="2" id="KW-0479">Metal-binding</keyword>
<dbReference type="Pfam" id="PF01546">
    <property type="entry name" value="Peptidase_M20"/>
    <property type="match status" value="1"/>
</dbReference>
<reference evidence="4" key="1">
    <citation type="submission" date="2020-10" db="EMBL/GenBank/DDBJ databases">
        <authorList>
            <person name="Gilroy R."/>
        </authorList>
    </citation>
    <scope>NUCLEOTIDE SEQUENCE</scope>
    <source>
        <strain evidence="4">7463</strain>
    </source>
</reference>
<proteinExistence type="predicted"/>
<dbReference type="SUPFAM" id="SSF53187">
    <property type="entry name" value="Zn-dependent exopeptidases"/>
    <property type="match status" value="1"/>
</dbReference>
<evidence type="ECO:0000256" key="1">
    <source>
        <dbReference type="ARBA" id="ARBA00022801"/>
    </source>
</evidence>
<evidence type="ECO:0000259" key="3">
    <source>
        <dbReference type="Pfam" id="PF07687"/>
    </source>
</evidence>
<protein>
    <submittedName>
        <fullName evidence="4">Amidohydrolase</fullName>
    </submittedName>
</protein>
<comment type="caution">
    <text evidence="4">The sequence shown here is derived from an EMBL/GenBank/DDBJ whole genome shotgun (WGS) entry which is preliminary data.</text>
</comment>
<gene>
    <name evidence="4" type="ORF">IAC56_02155</name>
</gene>
<dbReference type="SUPFAM" id="SSF55031">
    <property type="entry name" value="Bacterial exopeptidase dimerisation domain"/>
    <property type="match status" value="1"/>
</dbReference>
<dbReference type="Proteomes" id="UP000824083">
    <property type="component" value="Unassembled WGS sequence"/>
</dbReference>
<dbReference type="Pfam" id="PF07687">
    <property type="entry name" value="M20_dimer"/>
    <property type="match status" value="1"/>
</dbReference>
<dbReference type="GO" id="GO:0016805">
    <property type="term" value="F:dipeptidase activity"/>
    <property type="evidence" value="ECO:0007669"/>
    <property type="project" value="TreeGrafter"/>
</dbReference>
<dbReference type="GO" id="GO:0046872">
    <property type="term" value="F:metal ion binding"/>
    <property type="evidence" value="ECO:0007669"/>
    <property type="project" value="UniProtKB-KW"/>
</dbReference>
<feature type="binding site" evidence="2">
    <location>
        <position position="202"/>
    </location>
    <ligand>
        <name>Mn(2+)</name>
        <dbReference type="ChEBI" id="CHEBI:29035"/>
        <label>2</label>
    </ligand>
</feature>
<dbReference type="Gene3D" id="3.40.630.10">
    <property type="entry name" value="Zn peptidases"/>
    <property type="match status" value="2"/>
</dbReference>
<feature type="binding site" evidence="2">
    <location>
        <position position="397"/>
    </location>
    <ligand>
        <name>Mn(2+)</name>
        <dbReference type="ChEBI" id="CHEBI:29035"/>
        <label>1</label>
    </ligand>
</feature>
<keyword evidence="1" id="KW-0378">Hydrolase</keyword>
<evidence type="ECO:0000313" key="5">
    <source>
        <dbReference type="Proteomes" id="UP000824083"/>
    </source>
</evidence>
<dbReference type="PIRSF" id="PIRSF005962">
    <property type="entry name" value="Pept_M20D_amidohydro"/>
    <property type="match status" value="1"/>
</dbReference>
<dbReference type="InterPro" id="IPR036264">
    <property type="entry name" value="Bact_exopeptidase_dim_dom"/>
</dbReference>
<dbReference type="InterPro" id="IPR011650">
    <property type="entry name" value="Peptidase_M20_dimer"/>
</dbReference>
<sequence length="428" mass="46585">MMTLESYLPEMLATRRDLHQHPELGWTEFRTTERIVKTVRALGFETIVGRALFNLDYTFGRNEEMIRDAANQALRDGMDAEIMKELDGYTGCMAIFDTGRPGPVTALRFDIDCVAVEEDKTDANEAWREGFTSKVRGLMHACGHDAHTAVGLGVARWIHDNADRLNGKIKLIFQPAEEGTKGAAGIAFSKNLDDVNYMIGAHIGVKARLHEVGVIRSGFLSTTKYNVQFTGVAAHSGSCAQLGRNALMAACNAAVQLMGIPRHGKGNTNVNVGIVDAGEGRNIVGAHANMEIEVRGERSEINAYMEECAKRMISGCATSYGVDYKIETAGMATSVVSDTMLCDLITEAAKNTEGVQRVFDIDACPGSEDCSLLMNAVQKHGGQAAFFFFGCDHPGHHLKTFQIQDTESMPVGFSVYVKLLEKLNATGC</sequence>
<dbReference type="PANTHER" id="PTHR30575">
    <property type="entry name" value="PEPTIDASE M20"/>
    <property type="match status" value="1"/>
</dbReference>
<dbReference type="NCBIfam" id="TIGR01891">
    <property type="entry name" value="amidohydrolases"/>
    <property type="match status" value="1"/>
</dbReference>
<dbReference type="PANTHER" id="PTHR30575:SF3">
    <property type="entry name" value="PEPTIDASE M20 DIMERISATION DOMAIN-CONTAINING PROTEIN"/>
    <property type="match status" value="1"/>
</dbReference>
<dbReference type="InterPro" id="IPR002933">
    <property type="entry name" value="Peptidase_M20"/>
</dbReference>
<name>A0A9D1LDX8_9BURK</name>
<evidence type="ECO:0000313" key="4">
    <source>
        <dbReference type="EMBL" id="HIU37063.1"/>
    </source>
</evidence>
<dbReference type="InterPro" id="IPR017439">
    <property type="entry name" value="Amidohydrolase"/>
</dbReference>
<comment type="cofactor">
    <cofactor evidence="2">
        <name>Mn(2+)</name>
        <dbReference type="ChEBI" id="CHEBI:29035"/>
    </cofactor>
    <text evidence="2">The Mn(2+) ion enhances activity.</text>
</comment>
<keyword evidence="2" id="KW-0464">Manganese</keyword>
<feature type="binding site" evidence="2">
    <location>
        <position position="144"/>
    </location>
    <ligand>
        <name>Mn(2+)</name>
        <dbReference type="ChEBI" id="CHEBI:29035"/>
        <label>2</label>
    </ligand>
</feature>
<dbReference type="InterPro" id="IPR052030">
    <property type="entry name" value="Peptidase_M20/M20A_hydrolases"/>
</dbReference>
<feature type="domain" description="Peptidase M20 dimerisation" evidence="3">
    <location>
        <begin position="224"/>
        <end position="299"/>
    </location>
</feature>
<feature type="binding site" evidence="2">
    <location>
        <position position="178"/>
    </location>
    <ligand>
        <name>Mn(2+)</name>
        <dbReference type="ChEBI" id="CHEBI:29035"/>
        <label>2</label>
    </ligand>
</feature>